<keyword evidence="6" id="KW-1185">Reference proteome</keyword>
<gene>
    <name evidence="7" type="primary">LOC111102863</name>
</gene>
<dbReference type="OrthoDB" id="6151356at2759"/>
<evidence type="ECO:0000256" key="3">
    <source>
        <dbReference type="ARBA" id="ARBA00022729"/>
    </source>
</evidence>
<dbReference type="AlphaFoldDB" id="A0A8B8ALK6"/>
<dbReference type="RefSeq" id="XP_022291488.1">
    <property type="nucleotide sequence ID" value="XM_022435780.1"/>
</dbReference>
<dbReference type="InterPro" id="IPR001073">
    <property type="entry name" value="C1q_dom"/>
</dbReference>
<evidence type="ECO:0000259" key="5">
    <source>
        <dbReference type="PROSITE" id="PS50871"/>
    </source>
</evidence>
<dbReference type="SUPFAM" id="SSF49842">
    <property type="entry name" value="TNF-like"/>
    <property type="match status" value="1"/>
</dbReference>
<evidence type="ECO:0000313" key="6">
    <source>
        <dbReference type="Proteomes" id="UP000694844"/>
    </source>
</evidence>
<dbReference type="KEGG" id="cvn:111102863"/>
<comment type="subcellular location">
    <subcellularLocation>
        <location evidence="1">Secreted</location>
    </subcellularLocation>
</comment>
<evidence type="ECO:0000313" key="7">
    <source>
        <dbReference type="RefSeq" id="XP_022291488.1"/>
    </source>
</evidence>
<dbReference type="PRINTS" id="PR00007">
    <property type="entry name" value="COMPLEMNTC1Q"/>
</dbReference>
<dbReference type="InterPro" id="IPR050822">
    <property type="entry name" value="Cerebellin_Synaptic_Org"/>
</dbReference>
<dbReference type="SMART" id="SM00110">
    <property type="entry name" value="C1Q"/>
    <property type="match status" value="1"/>
</dbReference>
<reference evidence="7" key="1">
    <citation type="submission" date="2025-08" db="UniProtKB">
        <authorList>
            <consortium name="RefSeq"/>
        </authorList>
    </citation>
    <scope>IDENTIFICATION</scope>
    <source>
        <tissue evidence="7">Whole sample</tissue>
    </source>
</reference>
<dbReference type="PANTHER" id="PTHR22923">
    <property type="entry name" value="CEREBELLIN-RELATED"/>
    <property type="match status" value="1"/>
</dbReference>
<evidence type="ECO:0000256" key="2">
    <source>
        <dbReference type="ARBA" id="ARBA00022525"/>
    </source>
</evidence>
<evidence type="ECO:0000256" key="4">
    <source>
        <dbReference type="SAM" id="Coils"/>
    </source>
</evidence>
<feature type="domain" description="C1q" evidence="5">
    <location>
        <begin position="146"/>
        <end position="281"/>
    </location>
</feature>
<dbReference type="Pfam" id="PF00386">
    <property type="entry name" value="C1q"/>
    <property type="match status" value="1"/>
</dbReference>
<protein>
    <submittedName>
        <fullName evidence="7">Heavy metal-binding protein HIP-like</fullName>
    </submittedName>
</protein>
<dbReference type="PANTHER" id="PTHR22923:SF116">
    <property type="entry name" value="C1Q DOMAIN-CONTAINING PROTEIN"/>
    <property type="match status" value="1"/>
</dbReference>
<dbReference type="GeneID" id="111102863"/>
<feature type="coiled-coil region" evidence="4">
    <location>
        <begin position="44"/>
        <end position="102"/>
    </location>
</feature>
<organism evidence="6 7">
    <name type="scientific">Crassostrea virginica</name>
    <name type="common">Eastern oyster</name>
    <dbReference type="NCBI Taxonomy" id="6565"/>
    <lineage>
        <taxon>Eukaryota</taxon>
        <taxon>Metazoa</taxon>
        <taxon>Spiralia</taxon>
        <taxon>Lophotrochozoa</taxon>
        <taxon>Mollusca</taxon>
        <taxon>Bivalvia</taxon>
        <taxon>Autobranchia</taxon>
        <taxon>Pteriomorphia</taxon>
        <taxon>Ostreida</taxon>
        <taxon>Ostreoidea</taxon>
        <taxon>Ostreidae</taxon>
        <taxon>Crassostrea</taxon>
    </lineage>
</organism>
<dbReference type="GO" id="GO:0005576">
    <property type="term" value="C:extracellular region"/>
    <property type="evidence" value="ECO:0007669"/>
    <property type="project" value="UniProtKB-SubCell"/>
</dbReference>
<sequence length="281" mass="32189">MALLKDATIYVLFVLTFSPNKFVSADTNEKMYANRDLNLEMKKIKELDKLVTFQNKRISELEKHFTDLNPERVSNPDLGTIVRKQNDQIDQLKGRIYELEILLGVHENESVRTKLHEDVSESDENYINTDRSLIKEAFTSPQQRKFPRKRVAFFAYLSSRTPDLTAYKTLTFDTVITNVGNAYNPQSGVFIAPQSGLYVFTWTIRINRNNYHPTELVVDNKIISSIYLNPRNTVDSSVSSTSVVNVKKSSKVLIRTSSADNNGYIFSDDYGRSSFAGWKLM</sequence>
<keyword evidence="3" id="KW-0732">Signal</keyword>
<proteinExistence type="predicted"/>
<keyword evidence="2" id="KW-0964">Secreted</keyword>
<accession>A0A8B8ALK6</accession>
<dbReference type="Gene3D" id="2.60.120.40">
    <property type="match status" value="1"/>
</dbReference>
<name>A0A8B8ALK6_CRAVI</name>
<dbReference type="InterPro" id="IPR008983">
    <property type="entry name" value="Tumour_necrosis_fac-like_dom"/>
</dbReference>
<evidence type="ECO:0000256" key="1">
    <source>
        <dbReference type="ARBA" id="ARBA00004613"/>
    </source>
</evidence>
<dbReference type="PROSITE" id="PS50871">
    <property type="entry name" value="C1Q"/>
    <property type="match status" value="1"/>
</dbReference>
<keyword evidence="4" id="KW-0175">Coiled coil</keyword>
<dbReference type="Proteomes" id="UP000694844">
    <property type="component" value="Chromosome 7"/>
</dbReference>